<feature type="region of interest" description="Disordered" evidence="1">
    <location>
        <begin position="1"/>
        <end position="35"/>
    </location>
</feature>
<comment type="caution">
    <text evidence="2">The sequence shown here is derived from an EMBL/GenBank/DDBJ whole genome shotgun (WGS) entry which is preliminary data.</text>
</comment>
<keyword evidence="3" id="KW-1185">Reference proteome</keyword>
<proteinExistence type="predicted"/>
<dbReference type="EMBL" id="QDEB01083117">
    <property type="protein sequence ID" value="RZC34086.1"/>
    <property type="molecule type" value="Genomic_DNA"/>
</dbReference>
<gene>
    <name evidence="2" type="ORF">BDFB_002693</name>
</gene>
<protein>
    <submittedName>
        <fullName evidence="2">UPF0545 protein C22orf39-like</fullName>
    </submittedName>
</protein>
<dbReference type="AlphaFoldDB" id="A0A482VN33"/>
<feature type="compositionally biased region" description="Polar residues" evidence="1">
    <location>
        <begin position="23"/>
        <end position="35"/>
    </location>
</feature>
<dbReference type="OrthoDB" id="5946508at2759"/>
<organism evidence="2 3">
    <name type="scientific">Asbolus verrucosus</name>
    <name type="common">Desert ironclad beetle</name>
    <dbReference type="NCBI Taxonomy" id="1661398"/>
    <lineage>
        <taxon>Eukaryota</taxon>
        <taxon>Metazoa</taxon>
        <taxon>Ecdysozoa</taxon>
        <taxon>Arthropoda</taxon>
        <taxon>Hexapoda</taxon>
        <taxon>Insecta</taxon>
        <taxon>Pterygota</taxon>
        <taxon>Neoptera</taxon>
        <taxon>Endopterygota</taxon>
        <taxon>Coleoptera</taxon>
        <taxon>Polyphaga</taxon>
        <taxon>Cucujiformia</taxon>
        <taxon>Tenebrionidae</taxon>
        <taxon>Pimeliinae</taxon>
        <taxon>Asbolus</taxon>
    </lineage>
</organism>
<accession>A0A482VN33</accession>
<evidence type="ECO:0000256" key="1">
    <source>
        <dbReference type="SAM" id="MobiDB-lite"/>
    </source>
</evidence>
<sequence length="76" mass="9149">MNELIQSEKKRRRERLQGHYGNTVWSQRKTPPENWNTPLPEHIQKEYEASYLNIKSKEMKGELPPTKDIFNYCVLM</sequence>
<reference evidence="2 3" key="1">
    <citation type="submission" date="2017-03" db="EMBL/GenBank/DDBJ databases">
        <title>Genome of the blue death feigning beetle - Asbolus verrucosus.</title>
        <authorList>
            <person name="Rider S.D."/>
        </authorList>
    </citation>
    <scope>NUCLEOTIDE SEQUENCE [LARGE SCALE GENOMIC DNA]</scope>
    <source>
        <strain evidence="2">Butters</strain>
        <tissue evidence="2">Head and leg muscle</tissue>
    </source>
</reference>
<name>A0A482VN33_ASBVE</name>
<evidence type="ECO:0000313" key="3">
    <source>
        <dbReference type="Proteomes" id="UP000292052"/>
    </source>
</evidence>
<evidence type="ECO:0000313" key="2">
    <source>
        <dbReference type="EMBL" id="RZC34086.1"/>
    </source>
</evidence>
<dbReference type="Proteomes" id="UP000292052">
    <property type="component" value="Unassembled WGS sequence"/>
</dbReference>